<gene>
    <name evidence="11" type="ORF">MNBD_ALPHA12-1682</name>
</gene>
<dbReference type="EMBL" id="UOEO01000074">
    <property type="protein sequence ID" value="VAW17590.1"/>
    <property type="molecule type" value="Genomic_DNA"/>
</dbReference>
<dbReference type="Gene3D" id="2.70.70.10">
    <property type="entry name" value="Glucose Permease (Domain IIA)"/>
    <property type="match status" value="1"/>
</dbReference>
<evidence type="ECO:0000256" key="1">
    <source>
        <dbReference type="ARBA" id="ARBA00001947"/>
    </source>
</evidence>
<dbReference type="SUPFAM" id="SSF51261">
    <property type="entry name" value="Duplicated hybrid motif"/>
    <property type="match status" value="1"/>
</dbReference>
<keyword evidence="8" id="KW-0812">Transmembrane</keyword>
<evidence type="ECO:0000256" key="2">
    <source>
        <dbReference type="ARBA" id="ARBA00004196"/>
    </source>
</evidence>
<evidence type="ECO:0000313" key="11">
    <source>
        <dbReference type="EMBL" id="VAW17590.1"/>
    </source>
</evidence>
<evidence type="ECO:0000256" key="7">
    <source>
        <dbReference type="ARBA" id="ARBA00023049"/>
    </source>
</evidence>
<keyword evidence="8" id="KW-0472">Membrane</keyword>
<protein>
    <submittedName>
        <fullName evidence="11">Uncharacterized protein</fullName>
    </submittedName>
</protein>
<dbReference type="AlphaFoldDB" id="A0A3B0TLR4"/>
<evidence type="ECO:0000256" key="3">
    <source>
        <dbReference type="ARBA" id="ARBA00022670"/>
    </source>
</evidence>
<organism evidence="11">
    <name type="scientific">hydrothermal vent metagenome</name>
    <dbReference type="NCBI Taxonomy" id="652676"/>
    <lineage>
        <taxon>unclassified sequences</taxon>
        <taxon>metagenomes</taxon>
        <taxon>ecological metagenomes</taxon>
    </lineage>
</organism>
<dbReference type="InterPro" id="IPR045834">
    <property type="entry name" value="Csd3_N2"/>
</dbReference>
<keyword evidence="7" id="KW-0482">Metalloprotease</keyword>
<dbReference type="PANTHER" id="PTHR21666:SF288">
    <property type="entry name" value="CELL DIVISION PROTEIN YTFB"/>
    <property type="match status" value="1"/>
</dbReference>
<dbReference type="GO" id="GO:0046872">
    <property type="term" value="F:metal ion binding"/>
    <property type="evidence" value="ECO:0007669"/>
    <property type="project" value="UniProtKB-KW"/>
</dbReference>
<dbReference type="Gene3D" id="3.10.450.350">
    <property type="match status" value="1"/>
</dbReference>
<name>A0A3B0TLR4_9ZZZZ</name>
<reference evidence="11" key="1">
    <citation type="submission" date="2018-06" db="EMBL/GenBank/DDBJ databases">
        <authorList>
            <person name="Zhirakovskaya E."/>
        </authorList>
    </citation>
    <scope>NUCLEOTIDE SEQUENCE</scope>
</reference>
<evidence type="ECO:0000256" key="5">
    <source>
        <dbReference type="ARBA" id="ARBA00022801"/>
    </source>
</evidence>
<keyword evidence="3" id="KW-0645">Protease</keyword>
<accession>A0A3B0TLR4</accession>
<evidence type="ECO:0000259" key="10">
    <source>
        <dbReference type="Pfam" id="PF19425"/>
    </source>
</evidence>
<dbReference type="InterPro" id="IPR016047">
    <property type="entry name" value="M23ase_b-sheet_dom"/>
</dbReference>
<keyword evidence="8" id="KW-1133">Transmembrane helix</keyword>
<evidence type="ECO:0000256" key="4">
    <source>
        <dbReference type="ARBA" id="ARBA00022723"/>
    </source>
</evidence>
<comment type="subcellular location">
    <subcellularLocation>
        <location evidence="2">Cell envelope</location>
    </subcellularLocation>
</comment>
<dbReference type="GO" id="GO:0030313">
    <property type="term" value="C:cell envelope"/>
    <property type="evidence" value="ECO:0007669"/>
    <property type="project" value="UniProtKB-SubCell"/>
</dbReference>
<evidence type="ECO:0000259" key="9">
    <source>
        <dbReference type="Pfam" id="PF01551"/>
    </source>
</evidence>
<keyword evidence="6" id="KW-0862">Zinc</keyword>
<comment type="cofactor">
    <cofactor evidence="1">
        <name>Zn(2+)</name>
        <dbReference type="ChEBI" id="CHEBI:29105"/>
    </cofactor>
</comment>
<keyword evidence="4" id="KW-0479">Metal-binding</keyword>
<evidence type="ECO:0000256" key="6">
    <source>
        <dbReference type="ARBA" id="ARBA00022833"/>
    </source>
</evidence>
<dbReference type="CDD" id="cd12797">
    <property type="entry name" value="M23_peptidase"/>
    <property type="match status" value="1"/>
</dbReference>
<dbReference type="GO" id="GO:0006508">
    <property type="term" value="P:proteolysis"/>
    <property type="evidence" value="ECO:0007669"/>
    <property type="project" value="UniProtKB-KW"/>
</dbReference>
<dbReference type="InterPro" id="IPR050570">
    <property type="entry name" value="Cell_wall_metabolism_enzyme"/>
</dbReference>
<feature type="domain" description="M23ase beta-sheet core" evidence="9">
    <location>
        <begin position="495"/>
        <end position="591"/>
    </location>
</feature>
<dbReference type="InterPro" id="IPR011055">
    <property type="entry name" value="Dup_hybrid_motif"/>
</dbReference>
<proteinExistence type="predicted"/>
<keyword evidence="5" id="KW-0378">Hydrolase</keyword>
<dbReference type="GO" id="GO:0004222">
    <property type="term" value="F:metalloendopeptidase activity"/>
    <property type="evidence" value="ECO:0007669"/>
    <property type="project" value="TreeGrafter"/>
</dbReference>
<evidence type="ECO:0000256" key="8">
    <source>
        <dbReference type="SAM" id="Phobius"/>
    </source>
</evidence>
<dbReference type="Pfam" id="PF19425">
    <property type="entry name" value="Csd3_N2"/>
    <property type="match status" value="1"/>
</dbReference>
<dbReference type="PANTHER" id="PTHR21666">
    <property type="entry name" value="PEPTIDASE-RELATED"/>
    <property type="match status" value="1"/>
</dbReference>
<feature type="domain" description="Csd3-like second N-terminal" evidence="10">
    <location>
        <begin position="375"/>
        <end position="481"/>
    </location>
</feature>
<sequence length="634" mass="68980">MRASGYEDSDALTLQSSQGDIPHGRELSLSWLAGTIMTGLTSVLLMGAALYVAFLGQDTFSTPYQALRVASAENVQTGFPTSKTGRLKPVVQTRSEREIIEAGISVNDGGKERIRNQSFDRIRATLATAATSLTSNIPPYDPAAILARTRSQGETPAAALVSTNIYGASVEGEITVKTSKLPLDMIPARSISDQGAAGFVRLTLERSYSPFEISALGYAADISSIVELGTPAGAAIAGIAENVTVMPKTITSANQGPERSERILTIRKITPLADVLAQNGFTPEVVAAVLDTLKSIYPSPSLPVGAHLRILFGPDRDGRTLIPYRISIYVGETHAATVALTDRGQYVLGLAPTPVKFPESDIEQINVGNLPSIYRSIWETARKYGLSDTIIDKIVSLYAYDLDLTKRIKPGDSIEILRTRPDKTGDYELLYVSLSLGGTTREFFRFQAEDGKINYYDPGGQTGKRFLLRRPLKGGGQLRSRFGYRIHPIFKTRKLHTGIDLAAPKGTPVYASGDAIVLRAQWVSGYGRFVELQHVNGYRTRYAHMNRIADGMAPGVRVRQGQIIGYVGTTGNSTGNHLHFEVRINNNPVDPLSIQLPRARSLPARDQIAFARTVTQVRDLMERDTSPVKVATTQ</sequence>
<feature type="transmembrane region" description="Helical" evidence="8">
    <location>
        <begin position="31"/>
        <end position="54"/>
    </location>
</feature>
<dbReference type="Pfam" id="PF01551">
    <property type="entry name" value="Peptidase_M23"/>
    <property type="match status" value="1"/>
</dbReference>